<accession>A0A1I6LYW3</accession>
<evidence type="ECO:0000313" key="1">
    <source>
        <dbReference type="EMBL" id="SFS08623.1"/>
    </source>
</evidence>
<sequence>MDRNCPDCDVALQTVSFGMKVGVNDAWSPYVKTERSSGGLLGTLGVSKKNDVDAHLCPDCGRVLLYADV</sequence>
<organism evidence="1 2">
    <name type="scientific">Halomicrobium zhouii</name>
    <dbReference type="NCBI Taxonomy" id="767519"/>
    <lineage>
        <taxon>Archaea</taxon>
        <taxon>Methanobacteriati</taxon>
        <taxon>Methanobacteriota</taxon>
        <taxon>Stenosarchaea group</taxon>
        <taxon>Halobacteria</taxon>
        <taxon>Halobacteriales</taxon>
        <taxon>Haloarculaceae</taxon>
        <taxon>Halomicrobium</taxon>
    </lineage>
</organism>
<dbReference type="AlphaFoldDB" id="A0A1I6LYW3"/>
<protein>
    <submittedName>
        <fullName evidence="1">Uncharacterized protein</fullName>
    </submittedName>
</protein>
<dbReference type="EMBL" id="FOZK01000003">
    <property type="protein sequence ID" value="SFS08623.1"/>
    <property type="molecule type" value="Genomic_DNA"/>
</dbReference>
<evidence type="ECO:0000313" key="2">
    <source>
        <dbReference type="Proteomes" id="UP000199062"/>
    </source>
</evidence>
<dbReference type="RefSeq" id="WP_089818020.1">
    <property type="nucleotide sequence ID" value="NZ_FOZK01000003.1"/>
</dbReference>
<keyword evidence="2" id="KW-1185">Reference proteome</keyword>
<dbReference type="OrthoDB" id="103460at2157"/>
<proteinExistence type="predicted"/>
<gene>
    <name evidence="1" type="ORF">SAMN05216559_3472</name>
</gene>
<dbReference type="Proteomes" id="UP000199062">
    <property type="component" value="Unassembled WGS sequence"/>
</dbReference>
<dbReference type="STRING" id="767519.SAMN05216559_3472"/>
<reference evidence="1 2" key="1">
    <citation type="submission" date="2016-10" db="EMBL/GenBank/DDBJ databases">
        <authorList>
            <person name="de Groot N.N."/>
        </authorList>
    </citation>
    <scope>NUCLEOTIDE SEQUENCE [LARGE SCALE GENOMIC DNA]</scope>
    <source>
        <strain evidence="1 2">CGMCC 1.10457</strain>
    </source>
</reference>
<name>A0A1I6LYW3_9EURY</name>